<feature type="compositionally biased region" description="Polar residues" evidence="1">
    <location>
        <begin position="1"/>
        <end position="14"/>
    </location>
</feature>
<name>A0A2S6GG71_9PSEU</name>
<evidence type="ECO:0000313" key="2">
    <source>
        <dbReference type="EMBL" id="PPK64200.1"/>
    </source>
</evidence>
<dbReference type="AlphaFoldDB" id="A0A2S6GG71"/>
<protein>
    <submittedName>
        <fullName evidence="2">Uncharacterized protein</fullName>
    </submittedName>
</protein>
<evidence type="ECO:0000256" key="1">
    <source>
        <dbReference type="SAM" id="MobiDB-lite"/>
    </source>
</evidence>
<sequence length="46" mass="5133">MTGISLNRRSTPLTATGGHLRTIHPWQPDDLDPTPLTYRYAVPAED</sequence>
<proteinExistence type="predicted"/>
<reference evidence="2 3" key="1">
    <citation type="submission" date="2018-02" db="EMBL/GenBank/DDBJ databases">
        <title>Genomic Encyclopedia of Archaeal and Bacterial Type Strains, Phase II (KMG-II): from individual species to whole genera.</title>
        <authorList>
            <person name="Goeker M."/>
        </authorList>
    </citation>
    <scope>NUCLEOTIDE SEQUENCE [LARGE SCALE GENOMIC DNA]</scope>
    <source>
        <strain evidence="2 3">YU 961-1</strain>
    </source>
</reference>
<evidence type="ECO:0000313" key="3">
    <source>
        <dbReference type="Proteomes" id="UP000239203"/>
    </source>
</evidence>
<gene>
    <name evidence="2" type="ORF">CLV40_12164</name>
</gene>
<accession>A0A2S6GG71</accession>
<comment type="caution">
    <text evidence="2">The sequence shown here is derived from an EMBL/GenBank/DDBJ whole genome shotgun (WGS) entry which is preliminary data.</text>
</comment>
<feature type="region of interest" description="Disordered" evidence="1">
    <location>
        <begin position="1"/>
        <end position="31"/>
    </location>
</feature>
<organism evidence="2 3">
    <name type="scientific">Actinokineospora auranticolor</name>
    <dbReference type="NCBI Taxonomy" id="155976"/>
    <lineage>
        <taxon>Bacteria</taxon>
        <taxon>Bacillati</taxon>
        <taxon>Actinomycetota</taxon>
        <taxon>Actinomycetes</taxon>
        <taxon>Pseudonocardiales</taxon>
        <taxon>Pseudonocardiaceae</taxon>
        <taxon>Actinokineospora</taxon>
    </lineage>
</organism>
<dbReference type="EMBL" id="PTIX01000021">
    <property type="protein sequence ID" value="PPK64200.1"/>
    <property type="molecule type" value="Genomic_DNA"/>
</dbReference>
<dbReference type="Proteomes" id="UP000239203">
    <property type="component" value="Unassembled WGS sequence"/>
</dbReference>
<dbReference type="RefSeq" id="WP_181043789.1">
    <property type="nucleotide sequence ID" value="NZ_CP154825.1"/>
</dbReference>
<keyword evidence="3" id="KW-1185">Reference proteome</keyword>